<accession>A0A645IEN8</accession>
<dbReference type="AlphaFoldDB" id="A0A645IEN8"/>
<organism evidence="1">
    <name type="scientific">bioreactor metagenome</name>
    <dbReference type="NCBI Taxonomy" id="1076179"/>
    <lineage>
        <taxon>unclassified sequences</taxon>
        <taxon>metagenomes</taxon>
        <taxon>ecological metagenomes</taxon>
    </lineage>
</organism>
<comment type="caution">
    <text evidence="1">The sequence shown here is derived from an EMBL/GenBank/DDBJ whole genome shotgun (WGS) entry which is preliminary data.</text>
</comment>
<reference evidence="1" key="1">
    <citation type="submission" date="2019-08" db="EMBL/GenBank/DDBJ databases">
        <authorList>
            <person name="Kucharzyk K."/>
            <person name="Murdoch R.W."/>
            <person name="Higgins S."/>
            <person name="Loffler F."/>
        </authorList>
    </citation>
    <scope>NUCLEOTIDE SEQUENCE</scope>
</reference>
<gene>
    <name evidence="1" type="ORF">SDC9_194352</name>
</gene>
<dbReference type="EMBL" id="VSSQ01107679">
    <property type="protein sequence ID" value="MPN46754.1"/>
    <property type="molecule type" value="Genomic_DNA"/>
</dbReference>
<sequence>MIRDEQAERTCAVPALLCHGPPEPRQGADCNGRGTACHAAERGIRLAGAGLLPPFKSDPVPVELRFLARAEELERAIAADCVGTDEDPVLPCRQTAEDAGIHGFGDAEAQVGFEAGEGVGRQRHALFHRDADFVSPVEIVGDGGHQAQLEGFGSSQLAAFTGLERGDRRFFLVEAGGDA</sequence>
<evidence type="ECO:0000313" key="1">
    <source>
        <dbReference type="EMBL" id="MPN46754.1"/>
    </source>
</evidence>
<proteinExistence type="predicted"/>
<name>A0A645IEN8_9ZZZZ</name>
<protein>
    <submittedName>
        <fullName evidence="1">Uncharacterized protein</fullName>
    </submittedName>
</protein>